<organism evidence="1 2">
    <name type="scientific">Phanerochaete carnosa (strain HHB-10118-sp)</name>
    <name type="common">White-rot fungus</name>
    <name type="synonym">Peniophora carnosa</name>
    <dbReference type="NCBI Taxonomy" id="650164"/>
    <lineage>
        <taxon>Eukaryota</taxon>
        <taxon>Fungi</taxon>
        <taxon>Dikarya</taxon>
        <taxon>Basidiomycota</taxon>
        <taxon>Agaricomycotina</taxon>
        <taxon>Agaricomycetes</taxon>
        <taxon>Polyporales</taxon>
        <taxon>Phanerochaetaceae</taxon>
        <taxon>Phanerochaete</taxon>
    </lineage>
</organism>
<accession>K5VXL4</accession>
<dbReference type="KEGG" id="pco:PHACADRAFT_213168"/>
<protein>
    <submittedName>
        <fullName evidence="1">Uncharacterized protein</fullName>
    </submittedName>
</protein>
<evidence type="ECO:0000313" key="2">
    <source>
        <dbReference type="Proteomes" id="UP000008370"/>
    </source>
</evidence>
<evidence type="ECO:0000313" key="1">
    <source>
        <dbReference type="EMBL" id="EKM51319.1"/>
    </source>
</evidence>
<keyword evidence="2" id="KW-1185">Reference proteome</keyword>
<proteinExistence type="predicted"/>
<dbReference type="AlphaFoldDB" id="K5VXL4"/>
<dbReference type="EMBL" id="JH930477">
    <property type="protein sequence ID" value="EKM51319.1"/>
    <property type="molecule type" value="Genomic_DNA"/>
</dbReference>
<dbReference type="RefSeq" id="XP_007400464.1">
    <property type="nucleotide sequence ID" value="XM_007400402.1"/>
</dbReference>
<gene>
    <name evidence="1" type="ORF">PHACADRAFT_213168</name>
</gene>
<reference evidence="1 2" key="1">
    <citation type="journal article" date="2012" name="BMC Genomics">
        <title>Comparative genomics of the white-rot fungi, Phanerochaete carnosa and P. chrysosporium, to elucidate the genetic basis of the distinct wood types they colonize.</title>
        <authorList>
            <person name="Suzuki H."/>
            <person name="MacDonald J."/>
            <person name="Syed K."/>
            <person name="Salamov A."/>
            <person name="Hori C."/>
            <person name="Aerts A."/>
            <person name="Henrissat B."/>
            <person name="Wiebenga A."/>
            <person name="vanKuyk P.A."/>
            <person name="Barry K."/>
            <person name="Lindquist E."/>
            <person name="LaButti K."/>
            <person name="Lapidus A."/>
            <person name="Lucas S."/>
            <person name="Coutinho P."/>
            <person name="Gong Y."/>
            <person name="Samejima M."/>
            <person name="Mahadevan R."/>
            <person name="Abou-Zaid M."/>
            <person name="de Vries R.P."/>
            <person name="Igarashi K."/>
            <person name="Yadav J.S."/>
            <person name="Grigoriev I.V."/>
            <person name="Master E.R."/>
        </authorList>
    </citation>
    <scope>NUCLEOTIDE SEQUENCE [LARGE SCALE GENOMIC DNA]</scope>
    <source>
        <strain evidence="1 2">HHB-10118-sp</strain>
    </source>
</reference>
<dbReference type="GeneID" id="18913342"/>
<name>K5VXL4_PHACS</name>
<dbReference type="Proteomes" id="UP000008370">
    <property type="component" value="Unassembled WGS sequence"/>
</dbReference>
<sequence>MTHALFIDVTRTDRLVGPTSLSFVVEKVYPVQHGLAERHWHHNEPFYSAADREKCCAIQARGGQGLALVVFRIIRPDGTCMFWFQCHKIEERVPAAHDMDLEQVSKLVKSATTCELQEQIARQFFARGSAKSSALEETSA</sequence>
<dbReference type="OrthoDB" id="10560981at2759"/>
<dbReference type="InParanoid" id="K5VXL4"/>
<dbReference type="HOGENOM" id="CLU_1835839_0_0_1"/>